<evidence type="ECO:0000256" key="1">
    <source>
        <dbReference type="ARBA" id="ARBA00022553"/>
    </source>
</evidence>
<dbReference type="Pfam" id="PF00072">
    <property type="entry name" value="Response_reg"/>
    <property type="match status" value="1"/>
</dbReference>
<dbReference type="SMART" id="SM00448">
    <property type="entry name" value="REC"/>
    <property type="match status" value="1"/>
</dbReference>
<keyword evidence="3" id="KW-0805">Transcription regulation</keyword>
<dbReference type="PROSITE" id="PS50110">
    <property type="entry name" value="RESPONSE_REGULATORY"/>
    <property type="match status" value="1"/>
</dbReference>
<dbReference type="GO" id="GO:0006355">
    <property type="term" value="P:regulation of DNA-templated transcription"/>
    <property type="evidence" value="ECO:0007669"/>
    <property type="project" value="InterPro"/>
</dbReference>
<dbReference type="Proteomes" id="UP000325576">
    <property type="component" value="Unassembled WGS sequence"/>
</dbReference>
<evidence type="ECO:0000313" key="7">
    <source>
        <dbReference type="Proteomes" id="UP000325576"/>
    </source>
</evidence>
<dbReference type="CDD" id="cd00383">
    <property type="entry name" value="trans_reg_C"/>
    <property type="match status" value="1"/>
</dbReference>
<name>A0A0C3A562_RHOER</name>
<dbReference type="Pfam" id="PF00486">
    <property type="entry name" value="Trans_reg_C"/>
    <property type="match status" value="1"/>
</dbReference>
<dbReference type="FunFam" id="1.10.10.10:FF:000018">
    <property type="entry name" value="DNA-binding response regulator ResD"/>
    <property type="match status" value="1"/>
</dbReference>
<evidence type="ECO:0000256" key="5">
    <source>
        <dbReference type="ARBA" id="ARBA00023163"/>
    </source>
</evidence>
<dbReference type="Gene3D" id="3.40.50.2300">
    <property type="match status" value="1"/>
</dbReference>
<accession>A0A0C3A562</accession>
<dbReference type="KEGG" id="reb:XU06_21825"/>
<dbReference type="InterPro" id="IPR001867">
    <property type="entry name" value="OmpR/PhoB-type_DNA-bd"/>
</dbReference>
<dbReference type="PANTHER" id="PTHR48111">
    <property type="entry name" value="REGULATOR OF RPOS"/>
    <property type="match status" value="1"/>
</dbReference>
<keyword evidence="1" id="KW-0597">Phosphoprotein</keyword>
<dbReference type="GO" id="GO:0000976">
    <property type="term" value="F:transcription cis-regulatory region binding"/>
    <property type="evidence" value="ECO:0007669"/>
    <property type="project" value="TreeGrafter"/>
</dbReference>
<dbReference type="InterPro" id="IPR011006">
    <property type="entry name" value="CheY-like_superfamily"/>
</dbReference>
<dbReference type="Gene3D" id="1.10.10.10">
    <property type="entry name" value="Winged helix-like DNA-binding domain superfamily/Winged helix DNA-binding domain"/>
    <property type="match status" value="1"/>
</dbReference>
<keyword evidence="4 6" id="KW-0238">DNA-binding</keyword>
<evidence type="ECO:0000256" key="2">
    <source>
        <dbReference type="ARBA" id="ARBA00023012"/>
    </source>
</evidence>
<dbReference type="InterPro" id="IPR001789">
    <property type="entry name" value="Sig_transdc_resp-reg_receiver"/>
</dbReference>
<evidence type="ECO:0000256" key="3">
    <source>
        <dbReference type="ARBA" id="ARBA00023015"/>
    </source>
</evidence>
<organism evidence="6 7">
    <name type="scientific">Rhodococcus erythropolis</name>
    <name type="common">Arthrobacter picolinophilus</name>
    <dbReference type="NCBI Taxonomy" id="1833"/>
    <lineage>
        <taxon>Bacteria</taxon>
        <taxon>Bacillati</taxon>
        <taxon>Actinomycetota</taxon>
        <taxon>Actinomycetes</taxon>
        <taxon>Mycobacteriales</taxon>
        <taxon>Nocardiaceae</taxon>
        <taxon>Rhodococcus</taxon>
        <taxon>Rhodococcus erythropolis group</taxon>
    </lineage>
</organism>
<evidence type="ECO:0000256" key="4">
    <source>
        <dbReference type="ARBA" id="ARBA00023125"/>
    </source>
</evidence>
<dbReference type="InterPro" id="IPR036388">
    <property type="entry name" value="WH-like_DNA-bd_sf"/>
</dbReference>
<dbReference type="RefSeq" id="WP_029256009.1">
    <property type="nucleotide sequence ID" value="NZ_BHXB01000001.1"/>
</dbReference>
<dbReference type="Gene3D" id="6.10.250.690">
    <property type="match status" value="1"/>
</dbReference>
<dbReference type="GO" id="GO:0000156">
    <property type="term" value="F:phosphorelay response regulator activity"/>
    <property type="evidence" value="ECO:0007669"/>
    <property type="project" value="TreeGrafter"/>
</dbReference>
<keyword evidence="5" id="KW-0804">Transcription</keyword>
<protein>
    <submittedName>
        <fullName evidence="6">DNA-binding response regulator</fullName>
    </submittedName>
</protein>
<dbReference type="SUPFAM" id="SSF52172">
    <property type="entry name" value="CheY-like"/>
    <property type="match status" value="1"/>
</dbReference>
<dbReference type="CDD" id="cd17574">
    <property type="entry name" value="REC_OmpR"/>
    <property type="match status" value="1"/>
</dbReference>
<dbReference type="GeneID" id="57485510"/>
<keyword evidence="2" id="KW-0902">Two-component regulatory system</keyword>
<comment type="caution">
    <text evidence="6">The sequence shown here is derived from an EMBL/GenBank/DDBJ whole genome shotgun (WGS) entry which is preliminary data.</text>
</comment>
<dbReference type="InterPro" id="IPR039420">
    <property type="entry name" value="WalR-like"/>
</dbReference>
<proteinExistence type="predicted"/>
<dbReference type="AlphaFoldDB" id="A0A0C3A562"/>
<dbReference type="SMART" id="SM00862">
    <property type="entry name" value="Trans_reg_C"/>
    <property type="match status" value="1"/>
</dbReference>
<reference evidence="6 7" key="1">
    <citation type="journal article" date="2017" name="Poromechanics V (2013)">
        <title>Genomic Characterization of the Arsenic-Tolerant Actinobacterium, &lt;i&gt;Rhodococcus erythropolis&lt;/i&gt; S43.</title>
        <authorList>
            <person name="Retamal-Morales G."/>
            <person name="Mehnert M."/>
            <person name="Schwabe R."/>
            <person name="Tischler D."/>
            <person name="Schloemann M."/>
            <person name="Levican G.J."/>
        </authorList>
    </citation>
    <scope>NUCLEOTIDE SEQUENCE [LARGE SCALE GENOMIC DNA]</scope>
    <source>
        <strain evidence="6 7">S43</strain>
    </source>
</reference>
<evidence type="ECO:0000313" key="6">
    <source>
        <dbReference type="EMBL" id="KAB2586736.1"/>
    </source>
</evidence>
<gene>
    <name evidence="6" type="ORF">BS297_03730</name>
</gene>
<dbReference type="GO" id="GO:0032993">
    <property type="term" value="C:protein-DNA complex"/>
    <property type="evidence" value="ECO:0007669"/>
    <property type="project" value="TreeGrafter"/>
</dbReference>
<dbReference type="EMBL" id="MRBO01000136">
    <property type="protein sequence ID" value="KAB2586736.1"/>
    <property type="molecule type" value="Genomic_DNA"/>
</dbReference>
<dbReference type="PANTHER" id="PTHR48111:SF21">
    <property type="entry name" value="DNA-BINDING DUAL MASTER TRANSCRIPTIONAL REGULATOR RPAA"/>
    <property type="match status" value="1"/>
</dbReference>
<dbReference type="PROSITE" id="PS51755">
    <property type="entry name" value="OMPR_PHOB"/>
    <property type="match status" value="1"/>
</dbReference>
<dbReference type="GO" id="GO:0005829">
    <property type="term" value="C:cytosol"/>
    <property type="evidence" value="ECO:0007669"/>
    <property type="project" value="TreeGrafter"/>
</dbReference>
<sequence length="225" mass="24979">MTDPLILLVEDDAVIREATQLNLERNGFRVITASGGLTGMDLAVDAKPDIAVLDVMLPDLNGISLCRRIREELSVPVIMLSARDDPVDIVLGLEAGADDYVTKPFDSGVLVARIRSVLRRVESHSGTEKDIVTLGDLEIDRELVTVTRSGAEVALTPTEMKLLLVMVSVPRKVWSRSELLSDVWDYDWGGDTRIVDVHVQRLRTKIGSEQIRTVRGFGYTMDNHR</sequence>